<organism evidence="2">
    <name type="scientific">marine sediment metagenome</name>
    <dbReference type="NCBI Taxonomy" id="412755"/>
    <lineage>
        <taxon>unclassified sequences</taxon>
        <taxon>metagenomes</taxon>
        <taxon>ecological metagenomes</taxon>
    </lineage>
</organism>
<feature type="compositionally biased region" description="Low complexity" evidence="1">
    <location>
        <begin position="107"/>
        <end position="122"/>
    </location>
</feature>
<dbReference type="EMBL" id="LAZR01002747">
    <property type="protein sequence ID" value="KKN26109.1"/>
    <property type="molecule type" value="Genomic_DNA"/>
</dbReference>
<evidence type="ECO:0000256" key="1">
    <source>
        <dbReference type="SAM" id="MobiDB-lite"/>
    </source>
</evidence>
<reference evidence="2" key="1">
    <citation type="journal article" date="2015" name="Nature">
        <title>Complex archaea that bridge the gap between prokaryotes and eukaryotes.</title>
        <authorList>
            <person name="Spang A."/>
            <person name="Saw J.H."/>
            <person name="Jorgensen S.L."/>
            <person name="Zaremba-Niedzwiedzka K."/>
            <person name="Martijn J."/>
            <person name="Lind A.E."/>
            <person name="van Eijk R."/>
            <person name="Schleper C."/>
            <person name="Guy L."/>
            <person name="Ettema T.J."/>
        </authorList>
    </citation>
    <scope>NUCLEOTIDE SEQUENCE</scope>
</reference>
<dbReference type="AlphaFoldDB" id="A0A0F9P7N8"/>
<comment type="caution">
    <text evidence="2">The sequence shown here is derived from an EMBL/GenBank/DDBJ whole genome shotgun (WGS) entry which is preliminary data.</text>
</comment>
<sequence>MAEQSLDTPPAEPAAAPAVPAPAEGAAAAEAPAAPTGTSDAIAAARERIAEGKPVVEGAEPPAGEGDPPPVKEGEAPPPGEGEAPPAGEGEAPPAKGEDPPPEPTAEEAAAAAAAAEPQPEAFVVTLPGLEERGEEPIELETSDKEMFERINRLKNGYQTGQQIKAGHEENARKAADLSEVEDAIAIDPTGFVLEHIPEQLRSEIAMQLLFEPSVLSQIKEQLGAGDNPTSLAEIIESPDALRITQAELKADRLELRDKLRVHNEDQKAMRANGEAIAAEIQNLIPEEITGSKRSLLFGDAIRDVKDRCDRLKLRKLDPRDVKLIVADRFRDQGIDFAKPRTKGEGSSSARAAPAPGQPAAATAGGERTGPELVQARAVKRAAAASAPAGAGAPAAQPRPELPPTTEERIKLARKVGLRQLLGRS</sequence>
<feature type="compositionally biased region" description="Low complexity" evidence="1">
    <location>
        <begin position="13"/>
        <end position="35"/>
    </location>
</feature>
<accession>A0A0F9P7N8</accession>
<gene>
    <name evidence="2" type="ORF">LCGC14_0877910</name>
</gene>
<feature type="compositionally biased region" description="Low complexity" evidence="1">
    <location>
        <begin position="81"/>
        <end position="95"/>
    </location>
</feature>
<evidence type="ECO:0000313" key="2">
    <source>
        <dbReference type="EMBL" id="KKN26109.1"/>
    </source>
</evidence>
<name>A0A0F9P7N8_9ZZZZ</name>
<feature type="region of interest" description="Disordered" evidence="1">
    <location>
        <begin position="1"/>
        <end position="136"/>
    </location>
</feature>
<feature type="compositionally biased region" description="Low complexity" evidence="1">
    <location>
        <begin position="345"/>
        <end position="366"/>
    </location>
</feature>
<feature type="region of interest" description="Disordered" evidence="1">
    <location>
        <begin position="336"/>
        <end position="408"/>
    </location>
</feature>
<proteinExistence type="predicted"/>
<feature type="compositionally biased region" description="Low complexity" evidence="1">
    <location>
        <begin position="55"/>
        <end position="66"/>
    </location>
</feature>
<protein>
    <submittedName>
        <fullName evidence="2">Uncharacterized protein</fullName>
    </submittedName>
</protein>
<feature type="compositionally biased region" description="Low complexity" evidence="1">
    <location>
        <begin position="374"/>
        <end position="399"/>
    </location>
</feature>